<dbReference type="Proteomes" id="UP000703661">
    <property type="component" value="Unassembled WGS sequence"/>
</dbReference>
<protein>
    <recommendedName>
        <fullName evidence="1">Condensation domain-containing protein</fullName>
    </recommendedName>
</protein>
<dbReference type="GO" id="GO:0043041">
    <property type="term" value="P:amino acid activation for nonribosomal peptide biosynthetic process"/>
    <property type="evidence" value="ECO:0007669"/>
    <property type="project" value="TreeGrafter"/>
</dbReference>
<organism evidence="2 3">
    <name type="scientific">Entomortierella chlamydospora</name>
    <dbReference type="NCBI Taxonomy" id="101097"/>
    <lineage>
        <taxon>Eukaryota</taxon>
        <taxon>Fungi</taxon>
        <taxon>Fungi incertae sedis</taxon>
        <taxon>Mucoromycota</taxon>
        <taxon>Mortierellomycotina</taxon>
        <taxon>Mortierellomycetes</taxon>
        <taxon>Mortierellales</taxon>
        <taxon>Mortierellaceae</taxon>
        <taxon>Entomortierella</taxon>
    </lineage>
</organism>
<sequence length="293" mass="32186">MTKLTDPRGCRIDLTQAPLIRFVITEDFDGKWIVVIHLHHIIGDHSTLDLMMVEIRAFMKDKERTLAEPQPFRNLIAQVSSSQGLDIHERFFIEMLAEIDTPSLPYGLSDVHRDGLDVTESHLLLPQDLNDRLRGYAKRMGVSLASLCHLAWAQVVAKTSGQEKVVFGTVLFGRMQGGSGSDQAMGIFINTLPLRIDIGDKSVEESVRQTQADLAALLEHEHASLALAQRCSSVPAGTPLFSALLNYRHNATPSVDASEIVGVKALDGQERTNYPFMISVEDGGSSLGLTAQV</sequence>
<dbReference type="PANTHER" id="PTHR45527">
    <property type="entry name" value="NONRIBOSOMAL PEPTIDE SYNTHETASE"/>
    <property type="match status" value="1"/>
</dbReference>
<dbReference type="GO" id="GO:0031177">
    <property type="term" value="F:phosphopantetheine binding"/>
    <property type="evidence" value="ECO:0007669"/>
    <property type="project" value="TreeGrafter"/>
</dbReference>
<comment type="caution">
    <text evidence="2">The sequence shown here is derived from an EMBL/GenBank/DDBJ whole genome shotgun (WGS) entry which is preliminary data.</text>
</comment>
<dbReference type="InterPro" id="IPR023213">
    <property type="entry name" value="CAT-like_dom_sf"/>
</dbReference>
<reference evidence="2" key="1">
    <citation type="journal article" date="2020" name="Fungal Divers.">
        <title>Resolving the Mortierellaceae phylogeny through synthesis of multi-gene phylogenetics and phylogenomics.</title>
        <authorList>
            <person name="Vandepol N."/>
            <person name="Liber J."/>
            <person name="Desiro A."/>
            <person name="Na H."/>
            <person name="Kennedy M."/>
            <person name="Barry K."/>
            <person name="Grigoriev I.V."/>
            <person name="Miller A.N."/>
            <person name="O'Donnell K."/>
            <person name="Stajich J.E."/>
            <person name="Bonito G."/>
        </authorList>
    </citation>
    <scope>NUCLEOTIDE SEQUENCE</scope>
    <source>
        <strain evidence="2">NRRL 2769</strain>
    </source>
</reference>
<dbReference type="GO" id="GO:0005737">
    <property type="term" value="C:cytoplasm"/>
    <property type="evidence" value="ECO:0007669"/>
    <property type="project" value="TreeGrafter"/>
</dbReference>
<dbReference type="SUPFAM" id="SSF52777">
    <property type="entry name" value="CoA-dependent acyltransferases"/>
    <property type="match status" value="2"/>
</dbReference>
<keyword evidence="3" id="KW-1185">Reference proteome</keyword>
<dbReference type="Pfam" id="PF00668">
    <property type="entry name" value="Condensation"/>
    <property type="match status" value="1"/>
</dbReference>
<gene>
    <name evidence="2" type="ORF">BGZ80_008089</name>
</gene>
<feature type="domain" description="Condensation" evidence="1">
    <location>
        <begin position="12"/>
        <end position="288"/>
    </location>
</feature>
<evidence type="ECO:0000313" key="2">
    <source>
        <dbReference type="EMBL" id="KAF9993575.1"/>
    </source>
</evidence>
<name>A0A9P6SRC5_9FUNG</name>
<dbReference type="GO" id="GO:0044550">
    <property type="term" value="P:secondary metabolite biosynthetic process"/>
    <property type="evidence" value="ECO:0007669"/>
    <property type="project" value="TreeGrafter"/>
</dbReference>
<dbReference type="Gene3D" id="3.30.559.10">
    <property type="entry name" value="Chloramphenicol acetyltransferase-like domain"/>
    <property type="match status" value="1"/>
</dbReference>
<feature type="non-terminal residue" evidence="2">
    <location>
        <position position="1"/>
    </location>
</feature>
<dbReference type="GO" id="GO:0016874">
    <property type="term" value="F:ligase activity"/>
    <property type="evidence" value="ECO:0007669"/>
    <property type="project" value="UniProtKB-KW"/>
</dbReference>
<dbReference type="EMBL" id="JAAAID010004291">
    <property type="protein sequence ID" value="KAF9993575.1"/>
    <property type="molecule type" value="Genomic_DNA"/>
</dbReference>
<proteinExistence type="predicted"/>
<dbReference type="Gene3D" id="3.30.559.30">
    <property type="entry name" value="Nonribosomal peptide synthetase, condensation domain"/>
    <property type="match status" value="1"/>
</dbReference>
<evidence type="ECO:0000313" key="3">
    <source>
        <dbReference type="Proteomes" id="UP000703661"/>
    </source>
</evidence>
<evidence type="ECO:0000259" key="1">
    <source>
        <dbReference type="Pfam" id="PF00668"/>
    </source>
</evidence>
<dbReference type="InterPro" id="IPR001242">
    <property type="entry name" value="Condensation_dom"/>
</dbReference>
<accession>A0A9P6SRC5</accession>
<dbReference type="AlphaFoldDB" id="A0A9P6SRC5"/>
<dbReference type="PANTHER" id="PTHR45527:SF1">
    <property type="entry name" value="FATTY ACID SYNTHASE"/>
    <property type="match status" value="1"/>
</dbReference>